<dbReference type="VEuPathDB" id="FungiDB:M747DRAFT_295849"/>
<organism evidence="1 2">
    <name type="scientific">Aspergillus niger ATCC 13496</name>
    <dbReference type="NCBI Taxonomy" id="1353008"/>
    <lineage>
        <taxon>Eukaryota</taxon>
        <taxon>Fungi</taxon>
        <taxon>Dikarya</taxon>
        <taxon>Ascomycota</taxon>
        <taxon>Pezizomycotina</taxon>
        <taxon>Eurotiomycetes</taxon>
        <taxon>Eurotiomycetidae</taxon>
        <taxon>Eurotiales</taxon>
        <taxon>Aspergillaceae</taxon>
        <taxon>Aspergillus</taxon>
        <taxon>Aspergillus subgen. Circumdati</taxon>
    </lineage>
</organism>
<protein>
    <submittedName>
        <fullName evidence="1">Uncharacterized protein</fullName>
    </submittedName>
</protein>
<dbReference type="Proteomes" id="UP000253845">
    <property type="component" value="Unassembled WGS sequence"/>
</dbReference>
<evidence type="ECO:0000313" key="1">
    <source>
        <dbReference type="EMBL" id="RDH20256.1"/>
    </source>
</evidence>
<accession>A0A370BXP1</accession>
<gene>
    <name evidence="1" type="ORF">M747DRAFT_295849</name>
</gene>
<evidence type="ECO:0000313" key="2">
    <source>
        <dbReference type="Proteomes" id="UP000253845"/>
    </source>
</evidence>
<reference evidence="1 2" key="1">
    <citation type="submission" date="2018-07" db="EMBL/GenBank/DDBJ databases">
        <title>Section-level genome sequencing of Aspergillus section Nigri to investigate inter- and intra-species variation.</title>
        <authorList>
            <consortium name="DOE Joint Genome Institute"/>
            <person name="Vesth T.C."/>
            <person name="Nybo J.L."/>
            <person name="Theobald S."/>
            <person name="Frisvad J.C."/>
            <person name="Larsen T.O."/>
            <person name="Nielsen K.F."/>
            <person name="Hoof J.B."/>
            <person name="Brandl J."/>
            <person name="Salamov A."/>
            <person name="Riley R."/>
            <person name="Gladden J.M."/>
            <person name="Phatale P."/>
            <person name="Nielsen M.T."/>
            <person name="Lyhne E.K."/>
            <person name="Kogle M.E."/>
            <person name="Strasser K."/>
            <person name="McDonnell E."/>
            <person name="Barry K."/>
            <person name="Clum A."/>
            <person name="Chen C."/>
            <person name="Nolan M."/>
            <person name="Sandor L."/>
            <person name="Kuo A."/>
            <person name="Lipzen A."/>
            <person name="Hainaut M."/>
            <person name="Drula E."/>
            <person name="Tsang A."/>
            <person name="Magnuson J.K."/>
            <person name="Henrissat B."/>
            <person name="Wiebenga A."/>
            <person name="Simmons B.A."/>
            <person name="Makela M.R."/>
            <person name="De vries R.P."/>
            <person name="Grigoriev I.V."/>
            <person name="Mortensen U.H."/>
            <person name="Baker S.E."/>
            <person name="Andersen M.R."/>
        </authorList>
    </citation>
    <scope>NUCLEOTIDE SEQUENCE [LARGE SCALE GENOMIC DNA]</scope>
    <source>
        <strain evidence="1 2">ATCC 13496</strain>
    </source>
</reference>
<dbReference type="EMBL" id="KZ851915">
    <property type="protein sequence ID" value="RDH20256.1"/>
    <property type="molecule type" value="Genomic_DNA"/>
</dbReference>
<sequence length="74" mass="8739">MRELKEVSTIAAIDHPCPFWMNEWFATFSARDDRQSSERVRKREKGKRKCGFGSVRFESNRSRIIKTLDGFNVK</sequence>
<dbReference type="AlphaFoldDB" id="A0A370BXP1"/>
<proteinExistence type="predicted"/>
<name>A0A370BXP1_ASPNG</name>